<evidence type="ECO:0000256" key="1">
    <source>
        <dbReference type="SAM" id="Phobius"/>
    </source>
</evidence>
<keyword evidence="1" id="KW-0472">Membrane</keyword>
<feature type="transmembrane region" description="Helical" evidence="1">
    <location>
        <begin position="54"/>
        <end position="72"/>
    </location>
</feature>
<protein>
    <submittedName>
        <fullName evidence="2">Uncharacterized protein</fullName>
    </submittedName>
</protein>
<reference evidence="2 3" key="1">
    <citation type="submission" date="2019-04" db="EMBL/GenBank/DDBJ databases">
        <title>Friends and foes A comparative genomics studyof 23 Aspergillus species from section Flavi.</title>
        <authorList>
            <consortium name="DOE Joint Genome Institute"/>
            <person name="Kjaerbolling I."/>
            <person name="Vesth T."/>
            <person name="Frisvad J.C."/>
            <person name="Nybo J.L."/>
            <person name="Theobald S."/>
            <person name="Kildgaard S."/>
            <person name="Isbrandt T."/>
            <person name="Kuo A."/>
            <person name="Sato A."/>
            <person name="Lyhne E.K."/>
            <person name="Kogle M.E."/>
            <person name="Wiebenga A."/>
            <person name="Kun R.S."/>
            <person name="Lubbers R.J."/>
            <person name="Makela M.R."/>
            <person name="Barry K."/>
            <person name="Chovatia M."/>
            <person name="Clum A."/>
            <person name="Daum C."/>
            <person name="Haridas S."/>
            <person name="He G."/>
            <person name="LaButti K."/>
            <person name="Lipzen A."/>
            <person name="Mondo S."/>
            <person name="Riley R."/>
            <person name="Salamov A."/>
            <person name="Simmons B.A."/>
            <person name="Magnuson J.K."/>
            <person name="Henrissat B."/>
            <person name="Mortensen U.H."/>
            <person name="Larsen T.O."/>
            <person name="Devries R.P."/>
            <person name="Grigoriev I.V."/>
            <person name="Machida M."/>
            <person name="Baker S.E."/>
            <person name="Andersen M.R."/>
        </authorList>
    </citation>
    <scope>NUCLEOTIDE SEQUENCE [LARGE SCALE GENOMIC DNA]</scope>
    <source>
        <strain evidence="2 3">IBT 29228</strain>
    </source>
</reference>
<dbReference type="Proteomes" id="UP000326198">
    <property type="component" value="Unassembled WGS sequence"/>
</dbReference>
<organism evidence="2 3">
    <name type="scientific">Aspergillus bertholletiae</name>
    <dbReference type="NCBI Taxonomy" id="1226010"/>
    <lineage>
        <taxon>Eukaryota</taxon>
        <taxon>Fungi</taxon>
        <taxon>Dikarya</taxon>
        <taxon>Ascomycota</taxon>
        <taxon>Pezizomycotina</taxon>
        <taxon>Eurotiomycetes</taxon>
        <taxon>Eurotiomycetidae</taxon>
        <taxon>Eurotiales</taxon>
        <taxon>Aspergillaceae</taxon>
        <taxon>Aspergillus</taxon>
        <taxon>Aspergillus subgen. Circumdati</taxon>
    </lineage>
</organism>
<evidence type="ECO:0000313" key="3">
    <source>
        <dbReference type="Proteomes" id="UP000326198"/>
    </source>
</evidence>
<evidence type="ECO:0000313" key="2">
    <source>
        <dbReference type="EMBL" id="KAE8383501.1"/>
    </source>
</evidence>
<keyword evidence="3" id="KW-1185">Reference proteome</keyword>
<keyword evidence="1" id="KW-1133">Transmembrane helix</keyword>
<proteinExistence type="predicted"/>
<dbReference type="EMBL" id="ML736154">
    <property type="protein sequence ID" value="KAE8383501.1"/>
    <property type="molecule type" value="Genomic_DNA"/>
</dbReference>
<accession>A0A5N7BNU8</accession>
<sequence>MPLGGGTEADPPETIAPLYPCPAMEFSDWMYITLQKRVSPPTLWFSFFDYGRCISFLNSYFILFYFILFLLTHSLNCHSKVRLPDHTQSPEYRT</sequence>
<dbReference type="AlphaFoldDB" id="A0A5N7BNU8"/>
<gene>
    <name evidence="2" type="ORF">BDV26DRAFT_251067</name>
</gene>
<name>A0A5N7BNU8_9EURO</name>
<keyword evidence="1" id="KW-0812">Transmembrane</keyword>